<comment type="caution">
    <text evidence="1">The sequence shown here is derived from an EMBL/GenBank/DDBJ whole genome shotgun (WGS) entry which is preliminary data.</text>
</comment>
<reference evidence="1 2" key="1">
    <citation type="submission" date="2021-06" db="EMBL/GenBank/DDBJ databases">
        <title>Caerostris darwini draft genome.</title>
        <authorList>
            <person name="Kono N."/>
            <person name="Arakawa K."/>
        </authorList>
    </citation>
    <scope>NUCLEOTIDE SEQUENCE [LARGE SCALE GENOMIC DNA]</scope>
</reference>
<keyword evidence="2" id="KW-1185">Reference proteome</keyword>
<protein>
    <submittedName>
        <fullName evidence="1">Uncharacterized protein</fullName>
    </submittedName>
</protein>
<organism evidence="1 2">
    <name type="scientific">Caerostris darwini</name>
    <dbReference type="NCBI Taxonomy" id="1538125"/>
    <lineage>
        <taxon>Eukaryota</taxon>
        <taxon>Metazoa</taxon>
        <taxon>Ecdysozoa</taxon>
        <taxon>Arthropoda</taxon>
        <taxon>Chelicerata</taxon>
        <taxon>Arachnida</taxon>
        <taxon>Araneae</taxon>
        <taxon>Araneomorphae</taxon>
        <taxon>Entelegynae</taxon>
        <taxon>Araneoidea</taxon>
        <taxon>Araneidae</taxon>
        <taxon>Caerostris</taxon>
    </lineage>
</organism>
<accession>A0AAV4PK05</accession>
<evidence type="ECO:0000313" key="2">
    <source>
        <dbReference type="Proteomes" id="UP001054837"/>
    </source>
</evidence>
<dbReference type="EMBL" id="BPLQ01002882">
    <property type="protein sequence ID" value="GIX96239.1"/>
    <property type="molecule type" value="Genomic_DNA"/>
</dbReference>
<sequence length="125" mass="14502">MAFPAKCPTLVSTGFLRSAHLLLETLQSVEFEAETEMHDNCEPLAQINLENVHIHACCRRKERRCYLSIYCIGRIPRKRRVGGWGAGCLFKKTSPPRENFKFKRRSLLEEPISYASNDPFEEEWV</sequence>
<gene>
    <name evidence="1" type="ORF">CDAR_378231</name>
</gene>
<proteinExistence type="predicted"/>
<dbReference type="AlphaFoldDB" id="A0AAV4PK05"/>
<name>A0AAV4PK05_9ARAC</name>
<evidence type="ECO:0000313" key="1">
    <source>
        <dbReference type="EMBL" id="GIX96239.1"/>
    </source>
</evidence>
<dbReference type="Proteomes" id="UP001054837">
    <property type="component" value="Unassembled WGS sequence"/>
</dbReference>